<dbReference type="EMBL" id="JARPXM010000001">
    <property type="protein sequence ID" value="MDT2536842.1"/>
    <property type="molecule type" value="Genomic_DNA"/>
</dbReference>
<sequence>MKKRVSLYLSLVIMISSFLTVSFIALAETTDSSQSTQQTLHNDSESVVNKINEDALSVSTQKEKEVVSSNSQEQATSTSEKIDRRQQSNSTTNQPRGPSSRKAVANIVDSISLTDSAGNPLTEVTQYTEIRVNIAFSLPNNEVSNGDTSTITLPSEFMLESNITFNVTNDSGDIIAVANTNASNNTVTLTYTSFVEEHSNISGKLYFISKIDTSTVENKTDVPIYIDVEGEQIFAGDIHFENQGDDENEKFSKFSWFTNAEGTEIYNELRVNPSGNTYSDVTIEDILKTDGLSYMKDTFSIKVGNWELNSNHIWIFEEEENVTDQYTIEFSEKGFSIHLGDIGNKEYQISYKTKSDHEPIEGEKFTNYARMTDNQVVINDVEVTRTYQSGSGEADGYNYTIEIHKTNETNERLAGAVFEITRDRTGVVVGTIETDENGHGLIHQLLKDSYTLKETKAPPGYVLSSDEIKISPDDFGSDRSVLKTIINKKETPTINVSGVKKWEDNNNQAGKRPETITVNLLADGLQVDSKKVSEADNWCYEFKELPKFNKDREIIYTVTEDSVAHYTTQIKGFDITNTYQDGKTSRTVTKHWEDNNDQTHLRPENIMIQLYANGQKQGEPVQLSEKMNWTFTWDNLDLNDPFGNPIQYTIKEVAIPAGYTASIAGEKTGNLLITNTLKKKAEKNNSEKTQDTTTSFTSYGLPRTGEEKGWWLTIVGGLLVASIGGGLYLRKKAKE</sequence>
<evidence type="ECO:0000256" key="7">
    <source>
        <dbReference type="SAM" id="Phobius"/>
    </source>
</evidence>
<evidence type="ECO:0000259" key="9">
    <source>
        <dbReference type="PROSITE" id="PS50847"/>
    </source>
</evidence>
<dbReference type="NCBIfam" id="TIGR01167">
    <property type="entry name" value="LPXTG_anchor"/>
    <property type="match status" value="1"/>
</dbReference>
<dbReference type="Pfam" id="PF05738">
    <property type="entry name" value="Cna_B"/>
    <property type="match status" value="2"/>
</dbReference>
<evidence type="ECO:0000256" key="8">
    <source>
        <dbReference type="SAM" id="SignalP"/>
    </source>
</evidence>
<dbReference type="Gene3D" id="2.60.40.1140">
    <property type="entry name" value="Collagen-binding surface protein Cna, B-type domain"/>
    <property type="match status" value="2"/>
</dbReference>
<dbReference type="Gene3D" id="2.60.40.10">
    <property type="entry name" value="Immunoglobulins"/>
    <property type="match status" value="1"/>
</dbReference>
<dbReference type="Proteomes" id="UP001249240">
    <property type="component" value="Unassembled WGS sequence"/>
</dbReference>
<dbReference type="AlphaFoldDB" id="A0AAW8SPZ9"/>
<feature type="domain" description="Gram-positive cocci surface proteins LPxTG" evidence="9">
    <location>
        <begin position="701"/>
        <end position="735"/>
    </location>
</feature>
<keyword evidence="7" id="KW-1133">Transmembrane helix</keyword>
<accession>A0AAW8SPZ9</accession>
<organism evidence="10 11">
    <name type="scientific">Enterococcus raffinosus</name>
    <dbReference type="NCBI Taxonomy" id="71452"/>
    <lineage>
        <taxon>Bacteria</taxon>
        <taxon>Bacillati</taxon>
        <taxon>Bacillota</taxon>
        <taxon>Bacilli</taxon>
        <taxon>Lactobacillales</taxon>
        <taxon>Enterococcaceae</taxon>
        <taxon>Enterococcus</taxon>
    </lineage>
</organism>
<feature type="compositionally biased region" description="Polar residues" evidence="6">
    <location>
        <begin position="67"/>
        <end position="79"/>
    </location>
</feature>
<gene>
    <name evidence="10" type="ORF">P7D78_01785</name>
</gene>
<dbReference type="SUPFAM" id="SSF49478">
    <property type="entry name" value="Cna protein B-type domain"/>
    <property type="match status" value="3"/>
</dbReference>
<dbReference type="GO" id="GO:0007155">
    <property type="term" value="P:cell adhesion"/>
    <property type="evidence" value="ECO:0007669"/>
    <property type="project" value="InterPro"/>
</dbReference>
<dbReference type="InterPro" id="IPR008454">
    <property type="entry name" value="Collagen-bd_Cna-like_B-typ_dom"/>
</dbReference>
<feature type="signal peptide" evidence="8">
    <location>
        <begin position="1"/>
        <end position="27"/>
    </location>
</feature>
<feature type="region of interest" description="Disordered" evidence="6">
    <location>
        <begin position="59"/>
        <end position="102"/>
    </location>
</feature>
<dbReference type="RefSeq" id="WP_148405786.1">
    <property type="nucleotide sequence ID" value="NZ_CABLCA010000082.1"/>
</dbReference>
<feature type="compositionally biased region" description="Polar residues" evidence="6">
    <location>
        <begin position="87"/>
        <end position="97"/>
    </location>
</feature>
<evidence type="ECO:0000256" key="3">
    <source>
        <dbReference type="ARBA" id="ARBA00022525"/>
    </source>
</evidence>
<evidence type="ECO:0000256" key="1">
    <source>
        <dbReference type="ARBA" id="ARBA00004168"/>
    </source>
</evidence>
<dbReference type="CDD" id="cd00222">
    <property type="entry name" value="CollagenBindB"/>
    <property type="match status" value="2"/>
</dbReference>
<comment type="caution">
    <text evidence="10">The sequence shown here is derived from an EMBL/GenBank/DDBJ whole genome shotgun (WGS) entry which is preliminary data.</text>
</comment>
<keyword evidence="4 8" id="KW-0732">Signal</keyword>
<evidence type="ECO:0000313" key="11">
    <source>
        <dbReference type="Proteomes" id="UP001249240"/>
    </source>
</evidence>
<evidence type="ECO:0000256" key="2">
    <source>
        <dbReference type="ARBA" id="ARBA00022512"/>
    </source>
</evidence>
<dbReference type="PROSITE" id="PS50847">
    <property type="entry name" value="GRAM_POS_ANCHORING"/>
    <property type="match status" value="1"/>
</dbReference>
<evidence type="ECO:0000313" key="10">
    <source>
        <dbReference type="EMBL" id="MDT2536842.1"/>
    </source>
</evidence>
<evidence type="ECO:0000256" key="5">
    <source>
        <dbReference type="ARBA" id="ARBA00023088"/>
    </source>
</evidence>
<dbReference type="InterPro" id="IPR011252">
    <property type="entry name" value="Fibrogen-bd_dom1"/>
</dbReference>
<comment type="subcellular location">
    <subcellularLocation>
        <location evidence="1">Secreted</location>
        <location evidence="1">Cell wall</location>
        <topology evidence="1">Peptidoglycan-anchor</topology>
    </subcellularLocation>
</comment>
<dbReference type="SUPFAM" id="SSF49401">
    <property type="entry name" value="Bacterial adhesins"/>
    <property type="match status" value="2"/>
</dbReference>
<dbReference type="Gene3D" id="2.60.40.1280">
    <property type="match status" value="1"/>
</dbReference>
<dbReference type="InterPro" id="IPR013783">
    <property type="entry name" value="Ig-like_fold"/>
</dbReference>
<dbReference type="InterPro" id="IPR041033">
    <property type="entry name" value="SpaA_PFL_dom_1"/>
</dbReference>
<dbReference type="GeneID" id="67042142"/>
<evidence type="ECO:0000256" key="4">
    <source>
        <dbReference type="ARBA" id="ARBA00022729"/>
    </source>
</evidence>
<protein>
    <submittedName>
        <fullName evidence="10">Cna B-type domain-containing protein</fullName>
    </submittedName>
</protein>
<name>A0AAW8SPZ9_9ENTE</name>
<dbReference type="Pfam" id="PF17802">
    <property type="entry name" value="SpaA"/>
    <property type="match status" value="1"/>
</dbReference>
<keyword evidence="5" id="KW-0572">Peptidoglycan-anchor</keyword>
<dbReference type="InterPro" id="IPR008966">
    <property type="entry name" value="Adhesion_dom_sf"/>
</dbReference>
<proteinExistence type="predicted"/>
<keyword evidence="2" id="KW-0134">Cell wall</keyword>
<reference evidence="10" key="1">
    <citation type="submission" date="2023-03" db="EMBL/GenBank/DDBJ databases">
        <authorList>
            <person name="Shen W."/>
            <person name="Cai J."/>
        </authorList>
    </citation>
    <scope>NUCLEOTIDE SEQUENCE</scope>
    <source>
        <strain evidence="10">B646-2</strain>
    </source>
</reference>
<dbReference type="InterPro" id="IPR041171">
    <property type="entry name" value="SDR_Ig"/>
</dbReference>
<dbReference type="Pfam" id="PF00746">
    <property type="entry name" value="Gram_pos_anchor"/>
    <property type="match status" value="1"/>
</dbReference>
<keyword evidence="7" id="KW-0472">Membrane</keyword>
<feature type="region of interest" description="Disordered" evidence="6">
    <location>
        <begin position="681"/>
        <end position="700"/>
    </location>
</feature>
<dbReference type="InterPro" id="IPR019931">
    <property type="entry name" value="LPXTG_anchor"/>
</dbReference>
<dbReference type="Pfam" id="PF17961">
    <property type="entry name" value="Big_8"/>
    <property type="match status" value="1"/>
</dbReference>
<evidence type="ECO:0000256" key="6">
    <source>
        <dbReference type="SAM" id="MobiDB-lite"/>
    </source>
</evidence>
<feature type="chain" id="PRO_5043443396" evidence="8">
    <location>
        <begin position="28"/>
        <end position="735"/>
    </location>
</feature>
<feature type="transmembrane region" description="Helical" evidence="7">
    <location>
        <begin position="709"/>
        <end position="729"/>
    </location>
</feature>
<keyword evidence="3" id="KW-0964">Secreted</keyword>
<keyword evidence="7" id="KW-0812">Transmembrane</keyword>